<proteinExistence type="predicted"/>
<organism evidence="2 3">
    <name type="scientific">Mucilaginibacter xinganensis</name>
    <dbReference type="NCBI Taxonomy" id="1234841"/>
    <lineage>
        <taxon>Bacteria</taxon>
        <taxon>Pseudomonadati</taxon>
        <taxon>Bacteroidota</taxon>
        <taxon>Sphingobacteriia</taxon>
        <taxon>Sphingobacteriales</taxon>
        <taxon>Sphingobacteriaceae</taxon>
        <taxon>Mucilaginibacter</taxon>
    </lineage>
</organism>
<evidence type="ECO:0000313" key="2">
    <source>
        <dbReference type="EMBL" id="ASU32167.1"/>
    </source>
</evidence>
<reference evidence="2 3" key="1">
    <citation type="submission" date="2017-08" db="EMBL/GenBank/DDBJ databases">
        <title>Complete genome sequence of Mucilaginibacter sp. strain BJC16-A31.</title>
        <authorList>
            <consortium name="Henan University of Science and Technology"/>
            <person name="You X."/>
        </authorList>
    </citation>
    <scope>NUCLEOTIDE SEQUENCE [LARGE SCALE GENOMIC DNA]</scope>
    <source>
        <strain evidence="2 3">BJC16-A31</strain>
    </source>
</reference>
<gene>
    <name evidence="2" type="ORF">MuYL_0264</name>
</gene>
<keyword evidence="3" id="KW-1185">Reference proteome</keyword>
<evidence type="ECO:0000313" key="3">
    <source>
        <dbReference type="Proteomes" id="UP000215002"/>
    </source>
</evidence>
<dbReference type="AlphaFoldDB" id="A0A223NQQ5"/>
<dbReference type="OrthoDB" id="668798at2"/>
<sequence>MVSLSEFVLKVNFKNNPVINLNNFDAGEIDDVLMKIQRSFDIRFEHDDLEHVKTFGGLCDAVVKKLKLKNTEACSTQHAFYMLRNAINTTIAADKGMIKPQTRLDEIFPRDTRLQVIDEIEKELGFKINLLKPKGSVVFIFSLILGAAVIGLFFWPTISGAGIVLSLAGLILAGKFGKEMPVKTLGDLAEKISKEHYRNCRRNAATVNRAEVAEKIKGYFSRDFFLEPSVVTRHSRLN</sequence>
<keyword evidence="1" id="KW-0812">Transmembrane</keyword>
<dbReference type="RefSeq" id="WP_094568806.1">
    <property type="nucleotide sequence ID" value="NZ_CP022743.1"/>
</dbReference>
<dbReference type="Proteomes" id="UP000215002">
    <property type="component" value="Chromosome"/>
</dbReference>
<dbReference type="InterPro" id="IPR036736">
    <property type="entry name" value="ACP-like_sf"/>
</dbReference>
<protein>
    <submittedName>
        <fullName evidence="2">Uncharacterized protein</fullName>
    </submittedName>
</protein>
<keyword evidence="1" id="KW-1133">Transmembrane helix</keyword>
<dbReference type="EMBL" id="CP022743">
    <property type="protein sequence ID" value="ASU32167.1"/>
    <property type="molecule type" value="Genomic_DNA"/>
</dbReference>
<dbReference type="Gene3D" id="1.10.1200.10">
    <property type="entry name" value="ACP-like"/>
    <property type="match status" value="1"/>
</dbReference>
<dbReference type="KEGG" id="muc:MuYL_0264"/>
<name>A0A223NQQ5_9SPHI</name>
<feature type="transmembrane region" description="Helical" evidence="1">
    <location>
        <begin position="137"/>
        <end position="155"/>
    </location>
</feature>
<keyword evidence="1" id="KW-0472">Membrane</keyword>
<accession>A0A223NQQ5</accession>
<evidence type="ECO:0000256" key="1">
    <source>
        <dbReference type="SAM" id="Phobius"/>
    </source>
</evidence>